<proteinExistence type="inferred from homology"/>
<feature type="transmembrane region" description="Helical" evidence="12">
    <location>
        <begin position="31"/>
        <end position="48"/>
    </location>
</feature>
<keyword evidence="5 12" id="KW-0812">Transmembrane</keyword>
<evidence type="ECO:0000256" key="9">
    <source>
        <dbReference type="ARBA" id="ARBA00022989"/>
    </source>
</evidence>
<evidence type="ECO:0000256" key="8">
    <source>
        <dbReference type="ARBA" id="ARBA00022833"/>
    </source>
</evidence>
<organism evidence="15 16">
    <name type="scientific">Desulfosarcina widdelii</name>
    <dbReference type="NCBI Taxonomy" id="947919"/>
    <lineage>
        <taxon>Bacteria</taxon>
        <taxon>Pseudomonadati</taxon>
        <taxon>Thermodesulfobacteriota</taxon>
        <taxon>Desulfobacteria</taxon>
        <taxon>Desulfobacterales</taxon>
        <taxon>Desulfosarcinaceae</taxon>
        <taxon>Desulfosarcina</taxon>
    </lineage>
</organism>
<keyword evidence="9 12" id="KW-1133">Transmembrane helix</keyword>
<dbReference type="EC" id="3.4.24.-" evidence="12"/>
<evidence type="ECO:0000256" key="13">
    <source>
        <dbReference type="SAM" id="MobiDB-lite"/>
    </source>
</evidence>
<keyword evidence="7 12" id="KW-0378">Hydrolase</keyword>
<keyword evidence="8 12" id="KW-0862">Zinc</keyword>
<dbReference type="AlphaFoldDB" id="A0A5K7ZAA0"/>
<evidence type="ECO:0000256" key="3">
    <source>
        <dbReference type="ARBA" id="ARBA00022475"/>
    </source>
</evidence>
<feature type="transmembrane region" description="Helical" evidence="12">
    <location>
        <begin position="180"/>
        <end position="199"/>
    </location>
</feature>
<evidence type="ECO:0000256" key="7">
    <source>
        <dbReference type="ARBA" id="ARBA00022801"/>
    </source>
</evidence>
<dbReference type="HAMAP" id="MF_00188">
    <property type="entry name" value="Pept_M48_protease_HtpX"/>
    <property type="match status" value="1"/>
</dbReference>
<dbReference type="InterPro" id="IPR001915">
    <property type="entry name" value="Peptidase_M48"/>
</dbReference>
<accession>A0A5K7ZAA0</accession>
<evidence type="ECO:0000256" key="5">
    <source>
        <dbReference type="ARBA" id="ARBA00022692"/>
    </source>
</evidence>
<dbReference type="CDD" id="cd07336">
    <property type="entry name" value="M48B_HtpX_like"/>
    <property type="match status" value="1"/>
</dbReference>
<dbReference type="KEGG" id="dwd:DSCW_61930"/>
<gene>
    <name evidence="12 15" type="primary">htpX</name>
    <name evidence="15" type="ORF">DSCW_61930</name>
</gene>
<name>A0A5K7ZAA0_9BACT</name>
<comment type="similarity">
    <text evidence="2 12">Belongs to the peptidase M48B family.</text>
</comment>
<dbReference type="GO" id="GO:0008270">
    <property type="term" value="F:zinc ion binding"/>
    <property type="evidence" value="ECO:0007669"/>
    <property type="project" value="UniProtKB-UniRule"/>
</dbReference>
<dbReference type="RefSeq" id="WP_155307374.1">
    <property type="nucleotide sequence ID" value="NZ_AP021875.1"/>
</dbReference>
<keyword evidence="11 12" id="KW-0472">Membrane</keyword>
<feature type="binding site" evidence="12">
    <location>
        <position position="208"/>
    </location>
    <ligand>
        <name>Zn(2+)</name>
        <dbReference type="ChEBI" id="CHEBI:29105"/>
        <note>catalytic</note>
    </ligand>
</feature>
<evidence type="ECO:0000256" key="4">
    <source>
        <dbReference type="ARBA" id="ARBA00022670"/>
    </source>
</evidence>
<feature type="binding site" evidence="12">
    <location>
        <position position="135"/>
    </location>
    <ligand>
        <name>Zn(2+)</name>
        <dbReference type="ChEBI" id="CHEBI:29105"/>
        <note>catalytic</note>
    </ligand>
</feature>
<keyword evidence="4 12" id="KW-0645">Protease</keyword>
<protein>
    <recommendedName>
        <fullName evidence="12">Protease HtpX homolog</fullName>
        <ecNumber evidence="12">3.4.24.-</ecNumber>
    </recommendedName>
</protein>
<dbReference type="GO" id="GO:0005886">
    <property type="term" value="C:plasma membrane"/>
    <property type="evidence" value="ECO:0007669"/>
    <property type="project" value="UniProtKB-SubCell"/>
</dbReference>
<dbReference type="PANTHER" id="PTHR43221">
    <property type="entry name" value="PROTEASE HTPX"/>
    <property type="match status" value="1"/>
</dbReference>
<feature type="domain" description="Peptidase M48" evidence="14">
    <location>
        <begin position="64"/>
        <end position="280"/>
    </location>
</feature>
<feature type="transmembrane region" description="Helical" evidence="12">
    <location>
        <begin position="7"/>
        <end position="25"/>
    </location>
</feature>
<dbReference type="Proteomes" id="UP000427769">
    <property type="component" value="Chromosome"/>
</dbReference>
<dbReference type="GO" id="GO:0004222">
    <property type="term" value="F:metalloendopeptidase activity"/>
    <property type="evidence" value="ECO:0007669"/>
    <property type="project" value="UniProtKB-UniRule"/>
</dbReference>
<dbReference type="GO" id="GO:0006508">
    <property type="term" value="P:proteolysis"/>
    <property type="evidence" value="ECO:0007669"/>
    <property type="project" value="UniProtKB-KW"/>
</dbReference>
<dbReference type="OrthoDB" id="15218at2"/>
<evidence type="ECO:0000259" key="14">
    <source>
        <dbReference type="Pfam" id="PF01435"/>
    </source>
</evidence>
<keyword evidence="3 12" id="KW-1003">Cell membrane</keyword>
<keyword evidence="6 12" id="KW-0479">Metal-binding</keyword>
<evidence type="ECO:0000256" key="1">
    <source>
        <dbReference type="ARBA" id="ARBA00004651"/>
    </source>
</evidence>
<comment type="subcellular location">
    <subcellularLocation>
        <location evidence="1 12">Cell membrane</location>
        <topology evidence="1 12">Multi-pass membrane protein</topology>
    </subcellularLocation>
</comment>
<evidence type="ECO:0000256" key="12">
    <source>
        <dbReference type="HAMAP-Rule" id="MF_00188"/>
    </source>
</evidence>
<evidence type="ECO:0000256" key="10">
    <source>
        <dbReference type="ARBA" id="ARBA00023049"/>
    </source>
</evidence>
<sequence length="311" mass="33180">MGNQIKTTVLLAGMTALILIVGNLLGGRQGMIIALVLAAGMNFFSYWYSDKLVLKMYRAQEATPAQAPELFEMVQTLARQADLPMPKVYIIPKDAPNAFATGRNPENAVVAVTQGLLKLMDRREIMGVLAHELGHVKNRDILIGTIAATMAGAIMMLASMARWSALFGGMHRDDNNGGGMGAIGMIAMSIIAPMAAMIIQMAVSRSREYLADATGARIAGGPEGLASALEKLGAYSRRIPMDANPSTAHMFIVNPLSGKSLQSLFSTHPPVEERISRLRGQRPASGPSAPPPPPGSNRQEAAGKAFWDSLQ</sequence>
<dbReference type="InterPro" id="IPR022919">
    <property type="entry name" value="Pept_M48_protease_HtpX"/>
</dbReference>
<keyword evidence="10 12" id="KW-0482">Metalloprotease</keyword>
<reference evidence="15 16" key="1">
    <citation type="submission" date="2019-11" db="EMBL/GenBank/DDBJ databases">
        <title>Comparative genomics of hydrocarbon-degrading Desulfosarcina strains.</title>
        <authorList>
            <person name="Watanabe M."/>
            <person name="Kojima H."/>
            <person name="Fukui M."/>
        </authorList>
    </citation>
    <scope>NUCLEOTIDE SEQUENCE [LARGE SCALE GENOMIC DNA]</scope>
    <source>
        <strain evidence="15 16">PP31</strain>
    </source>
</reference>
<evidence type="ECO:0000313" key="15">
    <source>
        <dbReference type="EMBL" id="BBO78776.1"/>
    </source>
</evidence>
<comment type="cofactor">
    <cofactor evidence="12">
        <name>Zn(2+)</name>
        <dbReference type="ChEBI" id="CHEBI:29105"/>
    </cofactor>
    <text evidence="12">Binds 1 zinc ion per subunit.</text>
</comment>
<feature type="transmembrane region" description="Helical" evidence="12">
    <location>
        <begin position="141"/>
        <end position="160"/>
    </location>
</feature>
<dbReference type="PANTHER" id="PTHR43221:SF1">
    <property type="entry name" value="PROTEASE HTPX"/>
    <property type="match status" value="1"/>
</dbReference>
<feature type="region of interest" description="Disordered" evidence="13">
    <location>
        <begin position="267"/>
        <end position="311"/>
    </location>
</feature>
<feature type="active site" evidence="12">
    <location>
        <position position="132"/>
    </location>
</feature>
<dbReference type="NCBIfam" id="NF002826">
    <property type="entry name" value="PRK03001.1"/>
    <property type="match status" value="1"/>
</dbReference>
<dbReference type="Gene3D" id="3.30.2010.10">
    <property type="entry name" value="Metalloproteases ('zincins'), catalytic domain"/>
    <property type="match status" value="1"/>
</dbReference>
<evidence type="ECO:0000256" key="11">
    <source>
        <dbReference type="ARBA" id="ARBA00023136"/>
    </source>
</evidence>
<dbReference type="Pfam" id="PF01435">
    <property type="entry name" value="Peptidase_M48"/>
    <property type="match status" value="1"/>
</dbReference>
<evidence type="ECO:0000256" key="2">
    <source>
        <dbReference type="ARBA" id="ARBA00009779"/>
    </source>
</evidence>
<feature type="binding site" evidence="12">
    <location>
        <position position="131"/>
    </location>
    <ligand>
        <name>Zn(2+)</name>
        <dbReference type="ChEBI" id="CHEBI:29105"/>
        <note>catalytic</note>
    </ligand>
</feature>
<evidence type="ECO:0000256" key="6">
    <source>
        <dbReference type="ARBA" id="ARBA00022723"/>
    </source>
</evidence>
<keyword evidence="16" id="KW-1185">Reference proteome</keyword>
<dbReference type="EMBL" id="AP021875">
    <property type="protein sequence ID" value="BBO78776.1"/>
    <property type="molecule type" value="Genomic_DNA"/>
</dbReference>
<dbReference type="InterPro" id="IPR050083">
    <property type="entry name" value="HtpX_protease"/>
</dbReference>
<evidence type="ECO:0000313" key="16">
    <source>
        <dbReference type="Proteomes" id="UP000427769"/>
    </source>
</evidence>